<proteinExistence type="predicted"/>
<dbReference type="AlphaFoldDB" id="X1MYS3"/>
<dbReference type="Pfam" id="PF04860">
    <property type="entry name" value="Phage_portal"/>
    <property type="match status" value="1"/>
</dbReference>
<sequence length="253" mass="29109">MDLFGYKNRKIITKQKARIAEFEFEITRQNELYRALYEMLSQGLALGKDSKLKKYVKEGYEGNPDLFSIIIKLAGMFANVPLRLFEIKGDKEVEAQNKEIAKLMNKTNYYQNWNEFRRLWAILSYVTGNAITYAPKYETGVNKGKITLDGLIPMPTQNVTIYSKGFRKVIGYYTLDIDESYQIKPEDVWHERFAPTLSYEDGKNFMGMAPIKVAYNIINFQNKGYEIAAKLYQAGHPPGIVSKESEQGKETTA</sequence>
<name>X1MYS3_9ZZZZ</name>
<dbReference type="EMBL" id="BARV01016105">
    <property type="protein sequence ID" value="GAI23166.1"/>
    <property type="molecule type" value="Genomic_DNA"/>
</dbReference>
<evidence type="ECO:0000313" key="1">
    <source>
        <dbReference type="EMBL" id="GAI23166.1"/>
    </source>
</evidence>
<feature type="non-terminal residue" evidence="1">
    <location>
        <position position="253"/>
    </location>
</feature>
<organism evidence="1">
    <name type="scientific">marine sediment metagenome</name>
    <dbReference type="NCBI Taxonomy" id="412755"/>
    <lineage>
        <taxon>unclassified sequences</taxon>
        <taxon>metagenomes</taxon>
        <taxon>ecological metagenomes</taxon>
    </lineage>
</organism>
<protein>
    <recommendedName>
        <fullName evidence="2">Phage portal protein</fullName>
    </recommendedName>
</protein>
<reference evidence="1" key="1">
    <citation type="journal article" date="2014" name="Front. Microbiol.">
        <title>High frequency of phylogenetically diverse reductive dehalogenase-homologous genes in deep subseafloor sedimentary metagenomes.</title>
        <authorList>
            <person name="Kawai M."/>
            <person name="Futagami T."/>
            <person name="Toyoda A."/>
            <person name="Takaki Y."/>
            <person name="Nishi S."/>
            <person name="Hori S."/>
            <person name="Arai W."/>
            <person name="Tsubouchi T."/>
            <person name="Morono Y."/>
            <person name="Uchiyama I."/>
            <person name="Ito T."/>
            <person name="Fujiyama A."/>
            <person name="Inagaki F."/>
            <person name="Takami H."/>
        </authorList>
    </citation>
    <scope>NUCLEOTIDE SEQUENCE</scope>
    <source>
        <strain evidence="1">Expedition CK06-06</strain>
    </source>
</reference>
<evidence type="ECO:0008006" key="2">
    <source>
        <dbReference type="Google" id="ProtNLM"/>
    </source>
</evidence>
<gene>
    <name evidence="1" type="ORF">S06H3_27722</name>
</gene>
<dbReference type="InterPro" id="IPR006944">
    <property type="entry name" value="Phage/GTA_portal"/>
</dbReference>
<accession>X1MYS3</accession>
<comment type="caution">
    <text evidence="1">The sequence shown here is derived from an EMBL/GenBank/DDBJ whole genome shotgun (WGS) entry which is preliminary data.</text>
</comment>